<evidence type="ECO:0000259" key="2">
    <source>
        <dbReference type="Pfam" id="PF01557"/>
    </source>
</evidence>
<evidence type="ECO:0000313" key="4">
    <source>
        <dbReference type="Proteomes" id="UP000467249"/>
    </source>
</evidence>
<dbReference type="PANTHER" id="PTHR30143">
    <property type="entry name" value="ACID HYDRATASE"/>
    <property type="match status" value="1"/>
</dbReference>
<dbReference type="InterPro" id="IPR012690">
    <property type="entry name" value="HpcG"/>
</dbReference>
<protein>
    <submittedName>
        <fullName evidence="3">2-oxo-hepta-3-ene-1,7-dioic acid hydratase</fullName>
    </submittedName>
</protein>
<dbReference type="InterPro" id="IPR050772">
    <property type="entry name" value="Hydratase-Decarb/MhpD_sf"/>
</dbReference>
<proteinExistence type="predicted"/>
<dbReference type="SUPFAM" id="SSF56529">
    <property type="entry name" value="FAH"/>
    <property type="match status" value="1"/>
</dbReference>
<dbReference type="GO" id="GO:0008684">
    <property type="term" value="F:2-oxopent-4-enoate hydratase activity"/>
    <property type="evidence" value="ECO:0007669"/>
    <property type="project" value="TreeGrafter"/>
</dbReference>
<organism evidence="3 4">
    <name type="scientific">Mycolicibacterium anyangense</name>
    <dbReference type="NCBI Taxonomy" id="1431246"/>
    <lineage>
        <taxon>Bacteria</taxon>
        <taxon>Bacillati</taxon>
        <taxon>Actinomycetota</taxon>
        <taxon>Actinomycetes</taxon>
        <taxon>Mycobacteriales</taxon>
        <taxon>Mycobacteriaceae</taxon>
        <taxon>Mycolicibacterium</taxon>
    </lineage>
</organism>
<dbReference type="PANTHER" id="PTHR30143:SF0">
    <property type="entry name" value="2-KETO-4-PENTENOATE HYDRATASE"/>
    <property type="match status" value="1"/>
</dbReference>
<gene>
    <name evidence="3" type="primary">hpcG</name>
    <name evidence="3" type="ORF">MANY_24480</name>
</gene>
<dbReference type="Gene3D" id="3.90.850.10">
    <property type="entry name" value="Fumarylacetoacetase-like, C-terminal domain"/>
    <property type="match status" value="1"/>
</dbReference>
<keyword evidence="4" id="KW-1185">Reference proteome</keyword>
<dbReference type="Pfam" id="PF01557">
    <property type="entry name" value="FAA_hydrolase"/>
    <property type="match status" value="1"/>
</dbReference>
<dbReference type="RefSeq" id="WP_163804475.1">
    <property type="nucleotide sequence ID" value="NZ_AP022620.1"/>
</dbReference>
<dbReference type="GO" id="GO:0018817">
    <property type="term" value="F:2-oxo-hept-3-ene-1,7-dioate hydratase activity"/>
    <property type="evidence" value="ECO:0007669"/>
    <property type="project" value="InterPro"/>
</dbReference>
<dbReference type="GO" id="GO:0005737">
    <property type="term" value="C:cytoplasm"/>
    <property type="evidence" value="ECO:0007669"/>
    <property type="project" value="TreeGrafter"/>
</dbReference>
<dbReference type="KEGG" id="many:MANY_24480"/>
<accession>A0A6N4WD38</accession>
<dbReference type="Proteomes" id="UP000467249">
    <property type="component" value="Chromosome"/>
</dbReference>
<dbReference type="FunFam" id="3.90.850.10:FF:000001">
    <property type="entry name" value="2-oxo-hepta-3-ene-1,7-dioic acid hydratase"/>
    <property type="match status" value="1"/>
</dbReference>
<keyword evidence="1" id="KW-0456">Lyase</keyword>
<feature type="domain" description="Fumarylacetoacetase-like C-terminal" evidence="2">
    <location>
        <begin position="79"/>
        <end position="267"/>
    </location>
</feature>
<dbReference type="InterPro" id="IPR011234">
    <property type="entry name" value="Fumarylacetoacetase-like_C"/>
</dbReference>
<reference evidence="3 4" key="1">
    <citation type="journal article" date="2019" name="Emerg. Microbes Infect.">
        <title>Comprehensive subspecies identification of 175 nontuberculous mycobacteria species based on 7547 genomic profiles.</title>
        <authorList>
            <person name="Matsumoto Y."/>
            <person name="Kinjo T."/>
            <person name="Motooka D."/>
            <person name="Nabeya D."/>
            <person name="Jung N."/>
            <person name="Uechi K."/>
            <person name="Horii T."/>
            <person name="Iida T."/>
            <person name="Fujita J."/>
            <person name="Nakamura S."/>
        </authorList>
    </citation>
    <scope>NUCLEOTIDE SEQUENCE [LARGE SCALE GENOMIC DNA]</scope>
    <source>
        <strain evidence="3 4">JCM 30275</strain>
    </source>
</reference>
<evidence type="ECO:0000256" key="1">
    <source>
        <dbReference type="ARBA" id="ARBA00023239"/>
    </source>
</evidence>
<dbReference type="NCBIfam" id="TIGR02312">
    <property type="entry name" value="HpaH"/>
    <property type="match status" value="1"/>
</dbReference>
<evidence type="ECO:0000313" key="3">
    <source>
        <dbReference type="EMBL" id="BBZ77111.1"/>
    </source>
</evidence>
<name>A0A6N4WD38_9MYCO</name>
<dbReference type="AlphaFoldDB" id="A0A6N4WD38"/>
<dbReference type="EMBL" id="AP022620">
    <property type="protein sequence ID" value="BBZ77111.1"/>
    <property type="molecule type" value="Genomic_DNA"/>
</dbReference>
<sequence>MSRPRGRDIALLAQRLHSAERSRTPIRQLSLDYPEMTVDDAYAVQRELVALKIADGRVAKGHKIGLTSKVMQRAVSIDEPDYGVLFDDMFFDAGGHVPVDRFIRPRIEVELAFILGEPITGPDTTVFDVLRATEYVVPALEILDARVQMSDPETGHLRTIVDTIADNAANAGLVLGGRVVRPMDVDLRWVAALLMRNGTVEESGVAAAVLNHPANGVAWLANRLAPHGDTLSQGEVILSGSFTKPVFAEPGDTFVADYGSLGTVSVTFDREPER</sequence>
<dbReference type="InterPro" id="IPR036663">
    <property type="entry name" value="Fumarylacetoacetase_C_sf"/>
</dbReference>